<comment type="caution">
    <text evidence="2">The sequence shown here is derived from an EMBL/GenBank/DDBJ whole genome shotgun (WGS) entry which is preliminary data.</text>
</comment>
<evidence type="ECO:0000256" key="1">
    <source>
        <dbReference type="SAM" id="MobiDB-lite"/>
    </source>
</evidence>
<protein>
    <submittedName>
        <fullName evidence="2">Uncharacterized protein</fullName>
    </submittedName>
</protein>
<evidence type="ECO:0000313" key="2">
    <source>
        <dbReference type="EMBL" id="KAK9888453.1"/>
    </source>
</evidence>
<evidence type="ECO:0000313" key="3">
    <source>
        <dbReference type="Proteomes" id="UP001431783"/>
    </source>
</evidence>
<feature type="region of interest" description="Disordered" evidence="1">
    <location>
        <begin position="32"/>
        <end position="71"/>
    </location>
</feature>
<keyword evidence="3" id="KW-1185">Reference proteome</keyword>
<reference evidence="2 3" key="1">
    <citation type="submission" date="2023-03" db="EMBL/GenBank/DDBJ databases">
        <title>Genome insight into feeding habits of ladybird beetles.</title>
        <authorList>
            <person name="Li H.-S."/>
            <person name="Huang Y.-H."/>
            <person name="Pang H."/>
        </authorList>
    </citation>
    <scope>NUCLEOTIDE SEQUENCE [LARGE SCALE GENOMIC DNA]</scope>
    <source>
        <strain evidence="2">SYSU_2023b</strain>
        <tissue evidence="2">Whole body</tissue>
    </source>
</reference>
<feature type="compositionally biased region" description="Acidic residues" evidence="1">
    <location>
        <begin position="62"/>
        <end position="71"/>
    </location>
</feature>
<dbReference type="Proteomes" id="UP001431783">
    <property type="component" value="Unassembled WGS sequence"/>
</dbReference>
<accession>A0AAW1V6X2</accession>
<name>A0AAW1V6X2_9CUCU</name>
<dbReference type="EMBL" id="JARQZJ010000121">
    <property type="protein sequence ID" value="KAK9888453.1"/>
    <property type="molecule type" value="Genomic_DNA"/>
</dbReference>
<organism evidence="2 3">
    <name type="scientific">Henosepilachna vigintioctopunctata</name>
    <dbReference type="NCBI Taxonomy" id="420089"/>
    <lineage>
        <taxon>Eukaryota</taxon>
        <taxon>Metazoa</taxon>
        <taxon>Ecdysozoa</taxon>
        <taxon>Arthropoda</taxon>
        <taxon>Hexapoda</taxon>
        <taxon>Insecta</taxon>
        <taxon>Pterygota</taxon>
        <taxon>Neoptera</taxon>
        <taxon>Endopterygota</taxon>
        <taxon>Coleoptera</taxon>
        <taxon>Polyphaga</taxon>
        <taxon>Cucujiformia</taxon>
        <taxon>Coccinelloidea</taxon>
        <taxon>Coccinellidae</taxon>
        <taxon>Epilachninae</taxon>
        <taxon>Epilachnini</taxon>
        <taxon>Henosepilachna</taxon>
    </lineage>
</organism>
<dbReference type="AlphaFoldDB" id="A0AAW1V6X2"/>
<proteinExistence type="predicted"/>
<sequence length="71" mass="7913">MLEQACASSRQVTSLERGSLVTGCCASKEKTVKRQVLQSSDSETGPEDKPKYDDSSYSPWNEEPDVIDNNW</sequence>
<gene>
    <name evidence="2" type="ORF">WA026_000703</name>
</gene>